<name>A0A7X5TR62_9GAMM</name>
<evidence type="ECO:0000313" key="9">
    <source>
        <dbReference type="EMBL" id="NID16518.1"/>
    </source>
</evidence>
<keyword evidence="10" id="KW-1185">Reference proteome</keyword>
<dbReference type="GO" id="GO:0005886">
    <property type="term" value="C:plasma membrane"/>
    <property type="evidence" value="ECO:0007669"/>
    <property type="project" value="UniProtKB-SubCell"/>
</dbReference>
<dbReference type="InterPro" id="IPR050250">
    <property type="entry name" value="Macrolide_Exporter_MacB"/>
</dbReference>
<evidence type="ECO:0000256" key="4">
    <source>
        <dbReference type="ARBA" id="ARBA00022989"/>
    </source>
</evidence>
<organism evidence="9 10">
    <name type="scientific">Luteibacter yeojuensis</name>
    <dbReference type="NCBI Taxonomy" id="345309"/>
    <lineage>
        <taxon>Bacteria</taxon>
        <taxon>Pseudomonadati</taxon>
        <taxon>Pseudomonadota</taxon>
        <taxon>Gammaproteobacteria</taxon>
        <taxon>Lysobacterales</taxon>
        <taxon>Rhodanobacteraceae</taxon>
        <taxon>Luteibacter</taxon>
    </lineage>
</organism>
<dbReference type="AlphaFoldDB" id="A0A7X5TR62"/>
<protein>
    <submittedName>
        <fullName evidence="9">FtsX-like permease family protein</fullName>
    </submittedName>
</protein>
<accession>A0A7X5TR62</accession>
<evidence type="ECO:0000256" key="3">
    <source>
        <dbReference type="ARBA" id="ARBA00022692"/>
    </source>
</evidence>
<gene>
    <name evidence="9" type="ORF">HBF32_13690</name>
</gene>
<keyword evidence="4 7" id="KW-1133">Transmembrane helix</keyword>
<feature type="transmembrane region" description="Helical" evidence="7">
    <location>
        <begin position="277"/>
        <end position="306"/>
    </location>
</feature>
<dbReference type="RefSeq" id="WP_166700558.1">
    <property type="nucleotide sequence ID" value="NZ_JAAQTL010000001.1"/>
</dbReference>
<evidence type="ECO:0000256" key="6">
    <source>
        <dbReference type="ARBA" id="ARBA00038076"/>
    </source>
</evidence>
<feature type="transmembrane region" description="Helical" evidence="7">
    <location>
        <begin position="371"/>
        <end position="392"/>
    </location>
</feature>
<reference evidence="9 10" key="1">
    <citation type="journal article" date="2006" name="Int. J. Syst. Evol. Microbiol.">
        <title>Dyella yeojuensis sp. nov., isolated from greenhouse soil in Korea.</title>
        <authorList>
            <person name="Kim B.Y."/>
            <person name="Weon H.Y."/>
            <person name="Lee K.H."/>
            <person name="Seok S.J."/>
            <person name="Kwon S.W."/>
            <person name="Go S.J."/>
            <person name="Stackebrandt E."/>
        </authorList>
    </citation>
    <scope>NUCLEOTIDE SEQUENCE [LARGE SCALE GENOMIC DNA]</scope>
    <source>
        <strain evidence="9 10">DSM 17673</strain>
    </source>
</reference>
<proteinExistence type="inferred from homology"/>
<evidence type="ECO:0000256" key="1">
    <source>
        <dbReference type="ARBA" id="ARBA00004651"/>
    </source>
</evidence>
<comment type="similarity">
    <text evidence="6">Belongs to the ABC-4 integral membrane protein family.</text>
</comment>
<evidence type="ECO:0000256" key="7">
    <source>
        <dbReference type="SAM" id="Phobius"/>
    </source>
</evidence>
<evidence type="ECO:0000256" key="2">
    <source>
        <dbReference type="ARBA" id="ARBA00022475"/>
    </source>
</evidence>
<dbReference type="EMBL" id="JAAQTL010000001">
    <property type="protein sequence ID" value="NID16518.1"/>
    <property type="molecule type" value="Genomic_DNA"/>
</dbReference>
<keyword evidence="3 7" id="KW-0812">Transmembrane</keyword>
<dbReference type="Pfam" id="PF02687">
    <property type="entry name" value="FtsX"/>
    <property type="match status" value="1"/>
</dbReference>
<evidence type="ECO:0000256" key="5">
    <source>
        <dbReference type="ARBA" id="ARBA00023136"/>
    </source>
</evidence>
<dbReference type="InterPro" id="IPR003838">
    <property type="entry name" value="ABC3_permease_C"/>
</dbReference>
<sequence length="403" mass="42814">MQFQPILAALRKHRIATVLIALEVALACAVLCNACFLIMQRVDAMHVVSGVDESALGTIVLDGFDPAQANDLNARVLSAIRGVAGVQSATVVNAVPFSQHAGRAGVFLDHDNGQFGGVVDFYLASPGTAEAFGLHLIAGRMPAQNEYTPVATFVPRSPPVLVTRALAEHFWPGENPLGKTFWSAETFRVVGVLDHLAVPEPGGGEEKDADWSVYVPAQPGPMFAGRYLVRANPSDLPGVMRRAREAVLKAAPEAVMDQVQSQTVSDLRSRYFLSSRVMTGLLVGVVIALLGTTALGIVGLASFWVAQRRKQIGVRRALGATGGDILRYFQIENFLIVSIGIALGMALAYGINATLMQFYELPRLPVGYLPVGAAALWILGQLAVLAPALRAASVPPVAAMRSA</sequence>
<comment type="caution">
    <text evidence="9">The sequence shown here is derived from an EMBL/GenBank/DDBJ whole genome shotgun (WGS) entry which is preliminary data.</text>
</comment>
<dbReference type="GO" id="GO:0022857">
    <property type="term" value="F:transmembrane transporter activity"/>
    <property type="evidence" value="ECO:0007669"/>
    <property type="project" value="TreeGrafter"/>
</dbReference>
<feature type="transmembrane region" description="Helical" evidence="7">
    <location>
        <begin position="334"/>
        <end position="351"/>
    </location>
</feature>
<keyword evidence="2" id="KW-1003">Cell membrane</keyword>
<comment type="subcellular location">
    <subcellularLocation>
        <location evidence="1">Cell membrane</location>
        <topology evidence="1">Multi-pass membrane protein</topology>
    </subcellularLocation>
</comment>
<feature type="domain" description="ABC3 transporter permease C-terminal" evidence="8">
    <location>
        <begin position="285"/>
        <end position="396"/>
    </location>
</feature>
<evidence type="ECO:0000259" key="8">
    <source>
        <dbReference type="Pfam" id="PF02687"/>
    </source>
</evidence>
<keyword evidence="5 7" id="KW-0472">Membrane</keyword>
<evidence type="ECO:0000313" key="10">
    <source>
        <dbReference type="Proteomes" id="UP000518878"/>
    </source>
</evidence>
<dbReference type="PANTHER" id="PTHR30572:SF4">
    <property type="entry name" value="ABC TRANSPORTER PERMEASE YTRF"/>
    <property type="match status" value="1"/>
</dbReference>
<dbReference type="PANTHER" id="PTHR30572">
    <property type="entry name" value="MEMBRANE COMPONENT OF TRANSPORTER-RELATED"/>
    <property type="match status" value="1"/>
</dbReference>
<dbReference type="Proteomes" id="UP000518878">
    <property type="component" value="Unassembled WGS sequence"/>
</dbReference>